<dbReference type="SUPFAM" id="SSF48452">
    <property type="entry name" value="TPR-like"/>
    <property type="match status" value="1"/>
</dbReference>
<gene>
    <name evidence="1" type="ORF">HKN21_12470</name>
</gene>
<evidence type="ECO:0000313" key="2">
    <source>
        <dbReference type="Proteomes" id="UP000547674"/>
    </source>
</evidence>
<reference evidence="1 2" key="1">
    <citation type="submission" date="2020-03" db="EMBL/GenBank/DDBJ databases">
        <title>Metabolic flexibility allows generalist bacteria to become dominant in a frequently disturbed ecosystem.</title>
        <authorList>
            <person name="Chen Y.-J."/>
            <person name="Leung P.M."/>
            <person name="Bay S.K."/>
            <person name="Hugenholtz P."/>
            <person name="Kessler A.J."/>
            <person name="Shelley G."/>
            <person name="Waite D.W."/>
            <person name="Cook P.L."/>
            <person name="Greening C."/>
        </authorList>
    </citation>
    <scope>NUCLEOTIDE SEQUENCE [LARGE SCALE GENOMIC DNA]</scope>
    <source>
        <strain evidence="1">SS_bin_28</strain>
    </source>
</reference>
<evidence type="ECO:0000313" key="1">
    <source>
        <dbReference type="EMBL" id="NNF07568.1"/>
    </source>
</evidence>
<dbReference type="Proteomes" id="UP000547674">
    <property type="component" value="Unassembled WGS sequence"/>
</dbReference>
<sequence length="151" mass="16970">MSNFDSQEAHTHFGKSCYNGTWGYIDSENRSEAETEAMLHTAHASFWHWQQVEARTAQNDSIGYWQLSRVYALAKRWPEAMYYAQRCVKVSDAAELDPFFRGYGYEALARAHKGAGQKDEASTQCATAIALAEQVSDAESKAMLMADIKSL</sequence>
<dbReference type="EMBL" id="JABDJR010000499">
    <property type="protein sequence ID" value="NNF07568.1"/>
    <property type="molecule type" value="Genomic_DNA"/>
</dbReference>
<proteinExistence type="predicted"/>
<evidence type="ECO:0008006" key="3">
    <source>
        <dbReference type="Google" id="ProtNLM"/>
    </source>
</evidence>
<accession>A0A7Y2H3B7</accession>
<organism evidence="1 2">
    <name type="scientific">Eiseniibacteriota bacterium</name>
    <dbReference type="NCBI Taxonomy" id="2212470"/>
    <lineage>
        <taxon>Bacteria</taxon>
        <taxon>Candidatus Eiseniibacteriota</taxon>
    </lineage>
</organism>
<dbReference type="InterPro" id="IPR011990">
    <property type="entry name" value="TPR-like_helical_dom_sf"/>
</dbReference>
<dbReference type="AlphaFoldDB" id="A0A7Y2H3B7"/>
<comment type="caution">
    <text evidence="1">The sequence shown here is derived from an EMBL/GenBank/DDBJ whole genome shotgun (WGS) entry which is preliminary data.</text>
</comment>
<protein>
    <recommendedName>
        <fullName evidence="3">Tetratricopeptide repeat protein</fullName>
    </recommendedName>
</protein>
<dbReference type="Gene3D" id="1.25.40.10">
    <property type="entry name" value="Tetratricopeptide repeat domain"/>
    <property type="match status" value="1"/>
</dbReference>
<name>A0A7Y2H3B7_UNCEI</name>